<keyword evidence="1" id="KW-0472">Membrane</keyword>
<evidence type="ECO:0000256" key="1">
    <source>
        <dbReference type="SAM" id="Phobius"/>
    </source>
</evidence>
<feature type="transmembrane region" description="Helical" evidence="1">
    <location>
        <begin position="7"/>
        <end position="27"/>
    </location>
</feature>
<dbReference type="HOGENOM" id="CLU_2445210_0_0_1"/>
<dbReference type="Gramene" id="EOY18977">
    <property type="protein sequence ID" value="EOY18977"/>
    <property type="gene ID" value="TCM_043527"/>
</dbReference>
<accession>A0A061FQM8</accession>
<evidence type="ECO:0000313" key="3">
    <source>
        <dbReference type="Proteomes" id="UP000026915"/>
    </source>
</evidence>
<dbReference type="EMBL" id="CM001888">
    <property type="protein sequence ID" value="EOY18977.1"/>
    <property type="molecule type" value="Genomic_DNA"/>
</dbReference>
<proteinExistence type="predicted"/>
<keyword evidence="3" id="KW-1185">Reference proteome</keyword>
<gene>
    <name evidence="2" type="ORF">TCM_043527</name>
</gene>
<sequence length="90" mass="10196">MLVLISFSFLSLHILINIYGGGSLLLLVAFSKWFMLVNLLITFVLGSALAWLFIKMTKTPKHLQAEQLGIKCYEMPLPIYDGPYTSMITR</sequence>
<keyword evidence="1" id="KW-0812">Transmembrane</keyword>
<reference evidence="2 3" key="1">
    <citation type="journal article" date="2013" name="Genome Biol.">
        <title>The genome sequence of the most widely cultivated cacao type and its use to identify candidate genes regulating pod color.</title>
        <authorList>
            <person name="Motamayor J.C."/>
            <person name="Mockaitis K."/>
            <person name="Schmutz J."/>
            <person name="Haiminen N."/>
            <person name="Iii D.L."/>
            <person name="Cornejo O."/>
            <person name="Findley S.D."/>
            <person name="Zheng P."/>
            <person name="Utro F."/>
            <person name="Royaert S."/>
            <person name="Saski C."/>
            <person name="Jenkins J."/>
            <person name="Podicheti R."/>
            <person name="Zhao M."/>
            <person name="Scheffler B.E."/>
            <person name="Stack J.C."/>
            <person name="Feltus F.A."/>
            <person name="Mustiga G.M."/>
            <person name="Amores F."/>
            <person name="Phillips W."/>
            <person name="Marelli J.P."/>
            <person name="May G.D."/>
            <person name="Shapiro H."/>
            <person name="Ma J."/>
            <person name="Bustamante C.D."/>
            <person name="Schnell R.J."/>
            <person name="Main D."/>
            <person name="Gilbert D."/>
            <person name="Parida L."/>
            <person name="Kuhn D.N."/>
        </authorList>
    </citation>
    <scope>NUCLEOTIDE SEQUENCE [LARGE SCALE GENOMIC DNA]</scope>
    <source>
        <strain evidence="3">cv. Matina 1-6</strain>
    </source>
</reference>
<name>A0A061FQM8_THECC</name>
<evidence type="ECO:0000313" key="2">
    <source>
        <dbReference type="EMBL" id="EOY18977.1"/>
    </source>
</evidence>
<dbReference type="InParanoid" id="A0A061FQM8"/>
<feature type="transmembrane region" description="Helical" evidence="1">
    <location>
        <begin position="33"/>
        <end position="54"/>
    </location>
</feature>
<dbReference type="Proteomes" id="UP000026915">
    <property type="component" value="Chromosome 10"/>
</dbReference>
<keyword evidence="1" id="KW-1133">Transmembrane helix</keyword>
<organism evidence="2 3">
    <name type="scientific">Theobroma cacao</name>
    <name type="common">Cacao</name>
    <name type="synonym">Cocoa</name>
    <dbReference type="NCBI Taxonomy" id="3641"/>
    <lineage>
        <taxon>Eukaryota</taxon>
        <taxon>Viridiplantae</taxon>
        <taxon>Streptophyta</taxon>
        <taxon>Embryophyta</taxon>
        <taxon>Tracheophyta</taxon>
        <taxon>Spermatophyta</taxon>
        <taxon>Magnoliopsida</taxon>
        <taxon>eudicotyledons</taxon>
        <taxon>Gunneridae</taxon>
        <taxon>Pentapetalae</taxon>
        <taxon>rosids</taxon>
        <taxon>malvids</taxon>
        <taxon>Malvales</taxon>
        <taxon>Malvaceae</taxon>
        <taxon>Byttnerioideae</taxon>
        <taxon>Theobroma</taxon>
    </lineage>
</organism>
<dbReference type="AlphaFoldDB" id="A0A061FQM8"/>
<protein>
    <submittedName>
        <fullName evidence="2">Uncharacterized protein</fullName>
    </submittedName>
</protein>